<dbReference type="GO" id="GO:0003723">
    <property type="term" value="F:RNA binding"/>
    <property type="evidence" value="ECO:0007669"/>
    <property type="project" value="InterPro"/>
</dbReference>
<dbReference type="RefSeq" id="WP_083104046.1">
    <property type="nucleotide sequence ID" value="NZ_CP020569.1"/>
</dbReference>
<sequence length="233" mass="25163">MIRPLHIADEVRALAPGFGYLAVEACGLTNGPSDAASSDLLDAAARRLAERLDGRAPHEDPHIAAWRAAYTAFGCKPSRTRNSAEALARRALADGGLPRINRLVDLYNAISVAHLIPVGGEDLDRIQGDMRLVRATGDEPFVTAAAGAEVIEHPEPGEVVWSDDEGVTCRRWNWRQGVRTRLTEDSVSALFLLERMAPMPLDALRTAGAELAEALEKACPDARIEIGEVRALT</sequence>
<accession>A0A1V0TMU3</accession>
<dbReference type="KEGG" id="sgv:B1H19_08695"/>
<proteinExistence type="predicted"/>
<dbReference type="Pfam" id="PF03483">
    <property type="entry name" value="B3_4"/>
    <property type="match status" value="1"/>
</dbReference>
<organism evidence="2 3">
    <name type="scientific">Streptomyces gilvosporeus</name>
    <dbReference type="NCBI Taxonomy" id="553510"/>
    <lineage>
        <taxon>Bacteria</taxon>
        <taxon>Bacillati</taxon>
        <taxon>Actinomycetota</taxon>
        <taxon>Actinomycetes</taxon>
        <taxon>Kitasatosporales</taxon>
        <taxon>Streptomycetaceae</taxon>
        <taxon>Streptomyces</taxon>
    </lineage>
</organism>
<reference evidence="2 3" key="1">
    <citation type="submission" date="2017-04" db="EMBL/GenBank/DDBJ databases">
        <title>Complete Genome Sequence of Streptomyces gilvosporeus F607, a Capable Producer of Natamycin.</title>
        <authorList>
            <person name="Zong G."/>
            <person name="Zhong C."/>
            <person name="Fu J."/>
            <person name="Qin R."/>
            <person name="Cao G."/>
        </authorList>
    </citation>
    <scope>NUCLEOTIDE SEQUENCE [LARGE SCALE GENOMIC DNA]</scope>
    <source>
        <strain evidence="2 3">F607</strain>
    </source>
</reference>
<evidence type="ECO:0000259" key="1">
    <source>
        <dbReference type="SMART" id="SM00873"/>
    </source>
</evidence>
<evidence type="ECO:0000313" key="2">
    <source>
        <dbReference type="EMBL" id="ARF54265.1"/>
    </source>
</evidence>
<dbReference type="SUPFAM" id="SSF56037">
    <property type="entry name" value="PheT/TilS domain"/>
    <property type="match status" value="1"/>
</dbReference>
<dbReference type="PANTHER" id="PTHR39209:SF2">
    <property type="entry name" value="CYTOPLASMIC PROTEIN"/>
    <property type="match status" value="1"/>
</dbReference>
<dbReference type="STRING" id="553510.B1H19_08695"/>
<name>A0A1V0TMU3_9ACTN</name>
<dbReference type="GO" id="GO:0004826">
    <property type="term" value="F:phenylalanine-tRNA ligase activity"/>
    <property type="evidence" value="ECO:0007669"/>
    <property type="project" value="InterPro"/>
</dbReference>
<keyword evidence="3" id="KW-1185">Reference proteome</keyword>
<dbReference type="EMBL" id="CP020569">
    <property type="protein sequence ID" value="ARF54265.1"/>
    <property type="molecule type" value="Genomic_DNA"/>
</dbReference>
<dbReference type="Proteomes" id="UP000192726">
    <property type="component" value="Chromosome"/>
</dbReference>
<dbReference type="SMART" id="SM00873">
    <property type="entry name" value="B3_4"/>
    <property type="match status" value="1"/>
</dbReference>
<feature type="domain" description="B3/B4 tRNA-binding" evidence="1">
    <location>
        <begin position="64"/>
        <end position="220"/>
    </location>
</feature>
<dbReference type="InterPro" id="IPR020825">
    <property type="entry name" value="Phe-tRNA_synthase-like_B3/B4"/>
</dbReference>
<dbReference type="Gene3D" id="3.50.40.10">
    <property type="entry name" value="Phenylalanyl-trna Synthetase, Chain B, domain 3"/>
    <property type="match status" value="1"/>
</dbReference>
<dbReference type="AlphaFoldDB" id="A0A1V0TMU3"/>
<protein>
    <submittedName>
        <fullName evidence="2">Cytoplasmic protein</fullName>
    </submittedName>
</protein>
<evidence type="ECO:0000313" key="3">
    <source>
        <dbReference type="Proteomes" id="UP000192726"/>
    </source>
</evidence>
<dbReference type="OrthoDB" id="276580at2"/>
<dbReference type="InterPro" id="IPR005146">
    <property type="entry name" value="B3/B4_tRNA-bd"/>
</dbReference>
<gene>
    <name evidence="2" type="ORF">B1H19_08695</name>
</gene>
<dbReference type="PANTHER" id="PTHR39209">
    <property type="match status" value="1"/>
</dbReference>